<dbReference type="SUPFAM" id="SSF57625">
    <property type="entry name" value="Invertebrate chitin-binding proteins"/>
    <property type="match status" value="1"/>
</dbReference>
<dbReference type="PROSITE" id="PS50940">
    <property type="entry name" value="CHIT_BIND_II"/>
    <property type="match status" value="1"/>
</dbReference>
<gene>
    <name evidence="4" type="ORF">CLUMA_CG009487</name>
</gene>
<evidence type="ECO:0000256" key="2">
    <source>
        <dbReference type="SAM" id="SignalP"/>
    </source>
</evidence>
<feature type="compositionally biased region" description="Acidic residues" evidence="1">
    <location>
        <begin position="772"/>
        <end position="785"/>
    </location>
</feature>
<dbReference type="PANTHER" id="PTHR22933">
    <property type="entry name" value="FI18007P1-RELATED"/>
    <property type="match status" value="1"/>
</dbReference>
<dbReference type="Pfam" id="PF01607">
    <property type="entry name" value="CBM_14"/>
    <property type="match status" value="1"/>
</dbReference>
<reference evidence="4 5" key="1">
    <citation type="submission" date="2015-04" db="EMBL/GenBank/DDBJ databases">
        <authorList>
            <person name="Syromyatnikov M.Y."/>
            <person name="Popov V.N."/>
        </authorList>
    </citation>
    <scope>NUCLEOTIDE SEQUENCE [LARGE SCALE GENOMIC DNA]</scope>
</reference>
<evidence type="ECO:0000259" key="3">
    <source>
        <dbReference type="PROSITE" id="PS50940"/>
    </source>
</evidence>
<sequence>MTKYKRWILLLTALTVFVVHVESLRATSLIHAGKFSKLLNTTTSTTTTEESPPADKLREILDEVPDDELTIEVNGTKIALTGIPQIDYVWDPNLPRELNGFNLSSYPFLDSMPAEEDIGFDCEDKINGFYASIKFGCQLYHHCLYGVRSDFICANFTAFDQKTFICHFASEVDCKNSYKYWSRNDDLYKATTEKSTTPGSGLVPLIDRNLYKRPAPGSSPLGGASRDSSATQSKDSPNLGAANNNQPPLRSAINNNDDFPAPVGARPPSNRPLRRPYRRRRPQIDYYYYDDDYEDDFYDDRGRRRQQRPRNRRPIYDDYDNRRPYDDRDNRKPNNDDFDDYEYDRRPYRNRNRSESRRNGDDRRRQEDRRFDDRRRPYNKDDRKPIDDRRRPDDERRFYDDRRTSDDRRQTDDRKRYDEEKGQSEDRKYGRRKNHDDTLEEKRKERAPEPRQEALAKKQFVEETPGDERIVKPIGSIFDRPRPSPKISRPVPLSEKNKYLYKSPEKSTLAEDDNRKDEEYYEEEYDDLPSSSAATNNFRINRYKNPYDKPVIDQSLTKNVAQFGDELSTSQYSATRKPLPALSIEKKFANKQTIFDPTTTETTLSTATQSNSYLQRFFGRTTNEQIEPENIEDQRAVVRVVKRPFLPSRGGNPFKGRGLQPVGQISQQQTSDQVKNNHYNQKQPFLINSNDREGAQKTTLDDIYNEEYDVEINDALNPMLKPLTSSRGISGFSFSSLPNDERDGYKSQSRHSIQRAEAPETSSTTTTTEVPIYDEYDDDVEYEYK</sequence>
<feature type="region of interest" description="Disordered" evidence="1">
    <location>
        <begin position="214"/>
        <end position="533"/>
    </location>
</feature>
<feature type="compositionally biased region" description="Polar residues" evidence="1">
    <location>
        <begin position="226"/>
        <end position="257"/>
    </location>
</feature>
<dbReference type="InterPro" id="IPR002557">
    <property type="entry name" value="Chitin-bd_dom"/>
</dbReference>
<dbReference type="SMART" id="SM00494">
    <property type="entry name" value="ChtBD2"/>
    <property type="match status" value="1"/>
</dbReference>
<dbReference type="InterPro" id="IPR052976">
    <property type="entry name" value="Scoloptoxin-like"/>
</dbReference>
<evidence type="ECO:0000256" key="1">
    <source>
        <dbReference type="SAM" id="MobiDB-lite"/>
    </source>
</evidence>
<dbReference type="OrthoDB" id="3360904at2759"/>
<feature type="domain" description="Chitin-binding type-2" evidence="3">
    <location>
        <begin position="119"/>
        <end position="176"/>
    </location>
</feature>
<proteinExistence type="predicted"/>
<evidence type="ECO:0000313" key="4">
    <source>
        <dbReference type="EMBL" id="CRK96050.1"/>
    </source>
</evidence>
<dbReference type="PANTHER" id="PTHR22933:SF40">
    <property type="entry name" value="CUTICULAR PROTEIN ANALOGOUS TO PERITROPHINS 1-H"/>
    <property type="match status" value="1"/>
</dbReference>
<accession>A0A1J1I8K7</accession>
<dbReference type="GO" id="GO:0008061">
    <property type="term" value="F:chitin binding"/>
    <property type="evidence" value="ECO:0007669"/>
    <property type="project" value="InterPro"/>
</dbReference>
<dbReference type="InterPro" id="IPR036508">
    <property type="entry name" value="Chitin-bd_dom_sf"/>
</dbReference>
<dbReference type="Proteomes" id="UP000183832">
    <property type="component" value="Unassembled WGS sequence"/>
</dbReference>
<feature type="compositionally biased region" description="Basic and acidic residues" evidence="1">
    <location>
        <begin position="495"/>
        <end position="518"/>
    </location>
</feature>
<dbReference type="Gene3D" id="2.170.140.10">
    <property type="entry name" value="Chitin binding domain"/>
    <property type="match status" value="1"/>
</dbReference>
<feature type="region of interest" description="Disordered" evidence="1">
    <location>
        <begin position="734"/>
        <end position="785"/>
    </location>
</feature>
<dbReference type="AlphaFoldDB" id="A0A1J1I8K7"/>
<dbReference type="STRING" id="568069.A0A1J1I8K7"/>
<dbReference type="GO" id="GO:0005576">
    <property type="term" value="C:extracellular region"/>
    <property type="evidence" value="ECO:0007669"/>
    <property type="project" value="InterPro"/>
</dbReference>
<feature type="compositionally biased region" description="Basic residues" evidence="1">
    <location>
        <begin position="303"/>
        <end position="313"/>
    </location>
</feature>
<name>A0A1J1I8K7_9DIPT</name>
<dbReference type="EMBL" id="CVRI01000043">
    <property type="protein sequence ID" value="CRK96050.1"/>
    <property type="molecule type" value="Genomic_DNA"/>
</dbReference>
<feature type="compositionally biased region" description="Acidic residues" evidence="1">
    <location>
        <begin position="288"/>
        <end position="298"/>
    </location>
</feature>
<feature type="compositionally biased region" description="Basic and acidic residues" evidence="1">
    <location>
        <begin position="343"/>
        <end position="471"/>
    </location>
</feature>
<feature type="signal peptide" evidence="2">
    <location>
        <begin position="1"/>
        <end position="23"/>
    </location>
</feature>
<feature type="compositionally biased region" description="Basic residues" evidence="1">
    <location>
        <begin position="272"/>
        <end position="281"/>
    </location>
</feature>
<evidence type="ECO:0000313" key="5">
    <source>
        <dbReference type="Proteomes" id="UP000183832"/>
    </source>
</evidence>
<protein>
    <submittedName>
        <fullName evidence="4">CLUMA_CG009487, isoform A</fullName>
    </submittedName>
</protein>
<feature type="compositionally biased region" description="Basic and acidic residues" evidence="1">
    <location>
        <begin position="314"/>
        <end position="335"/>
    </location>
</feature>
<feature type="chain" id="PRO_5012407700" evidence="2">
    <location>
        <begin position="24"/>
        <end position="785"/>
    </location>
</feature>
<keyword evidence="2" id="KW-0732">Signal</keyword>
<keyword evidence="5" id="KW-1185">Reference proteome</keyword>
<organism evidence="4 5">
    <name type="scientific">Clunio marinus</name>
    <dbReference type="NCBI Taxonomy" id="568069"/>
    <lineage>
        <taxon>Eukaryota</taxon>
        <taxon>Metazoa</taxon>
        <taxon>Ecdysozoa</taxon>
        <taxon>Arthropoda</taxon>
        <taxon>Hexapoda</taxon>
        <taxon>Insecta</taxon>
        <taxon>Pterygota</taxon>
        <taxon>Neoptera</taxon>
        <taxon>Endopterygota</taxon>
        <taxon>Diptera</taxon>
        <taxon>Nematocera</taxon>
        <taxon>Chironomoidea</taxon>
        <taxon>Chironomidae</taxon>
        <taxon>Clunio</taxon>
    </lineage>
</organism>